<reference evidence="2 3" key="1">
    <citation type="submission" date="2016-10" db="EMBL/GenBank/DDBJ databases">
        <authorList>
            <person name="de Groot N.N."/>
        </authorList>
    </citation>
    <scope>NUCLEOTIDE SEQUENCE [LARGE SCALE GENOMIC DNA]</scope>
    <source>
        <strain evidence="2 3">OK461</strain>
    </source>
</reference>
<dbReference type="Proteomes" id="UP000181942">
    <property type="component" value="Unassembled WGS sequence"/>
</dbReference>
<evidence type="ECO:0000313" key="3">
    <source>
        <dbReference type="Proteomes" id="UP000181942"/>
    </source>
</evidence>
<dbReference type="InterPro" id="IPR014729">
    <property type="entry name" value="Rossmann-like_a/b/a_fold"/>
</dbReference>
<gene>
    <name evidence="2" type="ORF">SAMN02787118_101163</name>
</gene>
<sequence length="195" mass="20450">MLREVETSLTCRHPGLRITADQIDQRPVAALAAAAREAQLLQLGSRGLGRGTGHLLGSVALFVAACAEWPLVLVPVGVGRAVGQLPYSPGSAPEATRVVHGWKQLSRASDEQAEEALRQLSETLDPWRDKCPGVEMIEEAVVGLAGSHLADASRDAALGVVGRSRRHSALGAHTGPAIHAVLREAAAPDVVVPHD</sequence>
<name>A0A1I1Z5J3_9ACTN</name>
<organism evidence="2 3">
    <name type="scientific">Streptomyces mirabilis</name>
    <dbReference type="NCBI Taxonomy" id="68239"/>
    <lineage>
        <taxon>Bacteria</taxon>
        <taxon>Bacillati</taxon>
        <taxon>Actinomycetota</taxon>
        <taxon>Actinomycetes</taxon>
        <taxon>Kitasatosporales</taxon>
        <taxon>Streptomycetaceae</taxon>
        <taxon>Streptomyces</taxon>
    </lineage>
</organism>
<proteinExistence type="predicted"/>
<accession>A0A1I1Z5J3</accession>
<dbReference type="InterPro" id="IPR006016">
    <property type="entry name" value="UspA"/>
</dbReference>
<feature type="domain" description="UspA" evidence="1">
    <location>
        <begin position="15"/>
        <end position="75"/>
    </location>
</feature>
<dbReference type="SUPFAM" id="SSF52402">
    <property type="entry name" value="Adenine nucleotide alpha hydrolases-like"/>
    <property type="match status" value="2"/>
</dbReference>
<dbReference type="EMBL" id="FONR01000001">
    <property type="protein sequence ID" value="SFE27066.1"/>
    <property type="molecule type" value="Genomic_DNA"/>
</dbReference>
<dbReference type="AlphaFoldDB" id="A0A1I1Z5J3"/>
<dbReference type="Gene3D" id="3.40.50.620">
    <property type="entry name" value="HUPs"/>
    <property type="match status" value="2"/>
</dbReference>
<evidence type="ECO:0000259" key="1">
    <source>
        <dbReference type="Pfam" id="PF00582"/>
    </source>
</evidence>
<dbReference type="Pfam" id="PF00582">
    <property type="entry name" value="Usp"/>
    <property type="match status" value="1"/>
</dbReference>
<protein>
    <submittedName>
        <fullName evidence="2">Universal stress protein family protein</fullName>
    </submittedName>
</protein>
<evidence type="ECO:0000313" key="2">
    <source>
        <dbReference type="EMBL" id="SFE27066.1"/>
    </source>
</evidence>